<feature type="transmembrane region" description="Helical" evidence="1">
    <location>
        <begin position="50"/>
        <end position="68"/>
    </location>
</feature>
<keyword evidence="1" id="KW-0812">Transmembrane</keyword>
<organism evidence="2">
    <name type="scientific">freshwater metagenome</name>
    <dbReference type="NCBI Taxonomy" id="449393"/>
    <lineage>
        <taxon>unclassified sequences</taxon>
        <taxon>metagenomes</taxon>
        <taxon>ecological metagenomes</taxon>
    </lineage>
</organism>
<proteinExistence type="predicted"/>
<evidence type="ECO:0000256" key="1">
    <source>
        <dbReference type="SAM" id="Phobius"/>
    </source>
</evidence>
<accession>A0A6J7UTT2</accession>
<protein>
    <submittedName>
        <fullName evidence="2">Unannotated protein</fullName>
    </submittedName>
</protein>
<name>A0A6J7UTT2_9ZZZZ</name>
<dbReference type="EMBL" id="CAFBQU010000091">
    <property type="protein sequence ID" value="CAB5068256.1"/>
    <property type="molecule type" value="Genomic_DNA"/>
</dbReference>
<sequence>MVPLIGNAFATCVMVGVIWFVQVVHYPLLATIGQDRASEIAQEHQRRTGWVVGAPMAIEGVTTLWLLVQRPQHVNVLLPWLAAILLAVALASTLFLSVPLHEKMANSPTADIGARLVRTNWPRTVAWTLRGVLTFVMLVQAT</sequence>
<evidence type="ECO:0000313" key="2">
    <source>
        <dbReference type="EMBL" id="CAB5068256.1"/>
    </source>
</evidence>
<reference evidence="2" key="1">
    <citation type="submission" date="2020-05" db="EMBL/GenBank/DDBJ databases">
        <authorList>
            <person name="Chiriac C."/>
            <person name="Salcher M."/>
            <person name="Ghai R."/>
            <person name="Kavagutti S V."/>
        </authorList>
    </citation>
    <scope>NUCLEOTIDE SEQUENCE</scope>
</reference>
<keyword evidence="1" id="KW-1133">Transmembrane helix</keyword>
<feature type="transmembrane region" description="Helical" evidence="1">
    <location>
        <begin position="6"/>
        <end position="29"/>
    </location>
</feature>
<dbReference type="AlphaFoldDB" id="A0A6J7UTT2"/>
<keyword evidence="1" id="KW-0472">Membrane</keyword>
<gene>
    <name evidence="2" type="ORF">UFOPK4347_01736</name>
</gene>
<feature type="transmembrane region" description="Helical" evidence="1">
    <location>
        <begin position="80"/>
        <end position="98"/>
    </location>
</feature>